<dbReference type="Proteomes" id="UP000307657">
    <property type="component" value="Unassembled WGS sequence"/>
</dbReference>
<dbReference type="FunFam" id="3.30.70.100:FF:000001">
    <property type="entry name" value="ATPase copper transporting beta"/>
    <property type="match status" value="1"/>
</dbReference>
<feature type="domain" description="HMA" evidence="2">
    <location>
        <begin position="50"/>
        <end position="117"/>
    </location>
</feature>
<keyword evidence="4" id="KW-1185">Reference proteome</keyword>
<dbReference type="Pfam" id="PF00403">
    <property type="entry name" value="HMA"/>
    <property type="match status" value="1"/>
</dbReference>
<organism evidence="3 4">
    <name type="scientific">Pontimicrobium aquaticum</name>
    <dbReference type="NCBI Taxonomy" id="2565367"/>
    <lineage>
        <taxon>Bacteria</taxon>
        <taxon>Pseudomonadati</taxon>
        <taxon>Bacteroidota</taxon>
        <taxon>Flavobacteriia</taxon>
        <taxon>Flavobacteriales</taxon>
        <taxon>Flavobacteriaceae</taxon>
        <taxon>Pontimicrobium</taxon>
    </lineage>
</organism>
<dbReference type="PROSITE" id="PS51257">
    <property type="entry name" value="PROKAR_LIPOPROTEIN"/>
    <property type="match status" value="1"/>
</dbReference>
<evidence type="ECO:0000313" key="4">
    <source>
        <dbReference type="Proteomes" id="UP000307657"/>
    </source>
</evidence>
<dbReference type="OrthoDB" id="1178902at2"/>
<dbReference type="InterPro" id="IPR006121">
    <property type="entry name" value="HMA_dom"/>
</dbReference>
<dbReference type="CDD" id="cd00371">
    <property type="entry name" value="HMA"/>
    <property type="match status" value="1"/>
</dbReference>
<proteinExistence type="predicted"/>
<dbReference type="AlphaFoldDB" id="A0A4U0F0S7"/>
<name>A0A4U0F0S7_9FLAO</name>
<protein>
    <submittedName>
        <fullName evidence="3">Cation transporter</fullName>
    </submittedName>
</protein>
<dbReference type="PROSITE" id="PS50846">
    <property type="entry name" value="HMA_2"/>
    <property type="match status" value="1"/>
</dbReference>
<sequence length="169" mass="18646">MKTLKNTLVLVMAIALMTSCKNKTTPEVKTVKTEVAINTENVLNPDATFIKSEFTIDGMTCEMGCAKLIEKNISKMNGVKSVKVDFNKKLAMVEYDESMVNHSSLEATVTNSDETYKVSNMKIVNSFSNEDKEVKECGMGCCKGKTEAEKKEIKENCNKACCADEKAKA</sequence>
<dbReference type="EMBL" id="SUPL01000001">
    <property type="protein sequence ID" value="TJY38021.1"/>
    <property type="molecule type" value="Genomic_DNA"/>
</dbReference>
<keyword evidence="1" id="KW-0479">Metal-binding</keyword>
<dbReference type="GO" id="GO:0046872">
    <property type="term" value="F:metal ion binding"/>
    <property type="evidence" value="ECO:0007669"/>
    <property type="project" value="UniProtKB-KW"/>
</dbReference>
<evidence type="ECO:0000259" key="2">
    <source>
        <dbReference type="PROSITE" id="PS50846"/>
    </source>
</evidence>
<evidence type="ECO:0000313" key="3">
    <source>
        <dbReference type="EMBL" id="TJY38021.1"/>
    </source>
</evidence>
<comment type="caution">
    <text evidence="3">The sequence shown here is derived from an EMBL/GenBank/DDBJ whole genome shotgun (WGS) entry which is preliminary data.</text>
</comment>
<reference evidence="3 4" key="1">
    <citation type="submission" date="2019-04" db="EMBL/GenBank/DDBJ databases">
        <title>Lacinutrix sp. nov., isolated from marine water.</title>
        <authorList>
            <person name="Kim W."/>
        </authorList>
    </citation>
    <scope>NUCLEOTIDE SEQUENCE [LARGE SCALE GENOMIC DNA]</scope>
    <source>
        <strain evidence="3 4">CAU 1491</strain>
    </source>
</reference>
<accession>A0A4U0F0S7</accession>
<dbReference type="Gene3D" id="3.30.70.100">
    <property type="match status" value="1"/>
</dbReference>
<dbReference type="SUPFAM" id="SSF55008">
    <property type="entry name" value="HMA, heavy metal-associated domain"/>
    <property type="match status" value="1"/>
</dbReference>
<gene>
    <name evidence="3" type="ORF">E5167_01825</name>
</gene>
<dbReference type="RefSeq" id="WP_136840441.1">
    <property type="nucleotide sequence ID" value="NZ_SUPL01000001.1"/>
</dbReference>
<dbReference type="InterPro" id="IPR036163">
    <property type="entry name" value="HMA_dom_sf"/>
</dbReference>
<evidence type="ECO:0000256" key="1">
    <source>
        <dbReference type="ARBA" id="ARBA00022723"/>
    </source>
</evidence>